<keyword evidence="1" id="KW-0812">Transmembrane</keyword>
<gene>
    <name evidence="2" type="ORF">GQS40_06055</name>
</gene>
<evidence type="ECO:0000313" key="3">
    <source>
        <dbReference type="Proteomes" id="UP000478636"/>
    </source>
</evidence>
<keyword evidence="1" id="KW-0472">Membrane</keyword>
<accession>A0A6L7AAG7</accession>
<feature type="transmembrane region" description="Helical" evidence="1">
    <location>
        <begin position="12"/>
        <end position="32"/>
    </location>
</feature>
<reference evidence="2 3" key="1">
    <citation type="submission" date="2019-12" db="EMBL/GenBank/DDBJ databases">
        <title>Complete genome sequence of Leuconostoc lactis strain AVN1 provides insights into metabolic potential.</title>
        <authorList>
            <person name="Besrour N."/>
            <person name="Najjari A."/>
            <person name="Fhoula I."/>
            <person name="Jaballah S."/>
            <person name="Klibi N."/>
            <person name="Ouzari H.I."/>
        </authorList>
    </citation>
    <scope>NUCLEOTIDE SEQUENCE [LARGE SCALE GENOMIC DNA]</scope>
    <source>
        <strain evidence="2 3">AVN1</strain>
    </source>
</reference>
<organism evidence="2 3">
    <name type="scientific">Leuconostoc lactis</name>
    <dbReference type="NCBI Taxonomy" id="1246"/>
    <lineage>
        <taxon>Bacteria</taxon>
        <taxon>Bacillati</taxon>
        <taxon>Bacillota</taxon>
        <taxon>Bacilli</taxon>
        <taxon>Lactobacillales</taxon>
        <taxon>Lactobacillaceae</taxon>
        <taxon>Leuconostoc</taxon>
    </lineage>
</organism>
<proteinExistence type="predicted"/>
<dbReference type="EMBL" id="WSZI01000013">
    <property type="protein sequence ID" value="MWN21234.1"/>
    <property type="molecule type" value="Genomic_DNA"/>
</dbReference>
<evidence type="ECO:0000256" key="1">
    <source>
        <dbReference type="SAM" id="Phobius"/>
    </source>
</evidence>
<dbReference type="RefSeq" id="WP_252968217.1">
    <property type="nucleotide sequence ID" value="NZ_DAITWI010000002.1"/>
</dbReference>
<protein>
    <submittedName>
        <fullName evidence="2">Uncharacterized protein</fullName>
    </submittedName>
</protein>
<feature type="transmembrane region" description="Helical" evidence="1">
    <location>
        <begin position="89"/>
        <end position="107"/>
    </location>
</feature>
<dbReference type="Proteomes" id="UP000478636">
    <property type="component" value="Unassembled WGS sequence"/>
</dbReference>
<evidence type="ECO:0000313" key="2">
    <source>
        <dbReference type="EMBL" id="MWN21234.1"/>
    </source>
</evidence>
<feature type="transmembrane region" description="Helical" evidence="1">
    <location>
        <begin position="62"/>
        <end position="83"/>
    </location>
</feature>
<sequence length="145" mass="16601">MKKMFKKYYGYQWLAAIIFGWGLPFLGELAGWTSLHKVIFIYIILNSAYMLYLGYDVRRHGYSPVTLLLMPIIFALVATLWLGLVSISYGFYFSLLYVVLSLFTFLGDTRDDPDENLIPIENGFHDLNSGESETFQIPVEGGFKS</sequence>
<feature type="transmembrane region" description="Helical" evidence="1">
    <location>
        <begin position="38"/>
        <end position="55"/>
    </location>
</feature>
<keyword evidence="1" id="KW-1133">Transmembrane helix</keyword>
<dbReference type="AlphaFoldDB" id="A0A6L7AAG7"/>
<comment type="caution">
    <text evidence="2">The sequence shown here is derived from an EMBL/GenBank/DDBJ whole genome shotgun (WGS) entry which is preliminary data.</text>
</comment>
<name>A0A6L7AAG7_LEULA</name>